<comment type="caution">
    <text evidence="6">The sequence shown here is derived from an EMBL/GenBank/DDBJ whole genome shotgun (WGS) entry which is preliminary data.</text>
</comment>
<dbReference type="EMBL" id="JBHLWI010000018">
    <property type="protein sequence ID" value="MFC0262549.1"/>
    <property type="molecule type" value="Genomic_DNA"/>
</dbReference>
<comment type="subcellular location">
    <subcellularLocation>
        <location evidence="1">Endoplasmic reticulum membrane</location>
        <topology evidence="1">Single-pass membrane protein</topology>
    </subcellularLocation>
</comment>
<dbReference type="Pfam" id="PF08660">
    <property type="entry name" value="Alg14"/>
    <property type="match status" value="1"/>
</dbReference>
<evidence type="ECO:0000256" key="4">
    <source>
        <dbReference type="ARBA" id="ARBA00022989"/>
    </source>
</evidence>
<evidence type="ECO:0000256" key="3">
    <source>
        <dbReference type="ARBA" id="ARBA00022824"/>
    </source>
</evidence>
<keyword evidence="7" id="KW-1185">Reference proteome</keyword>
<keyword evidence="2" id="KW-0812">Transmembrane</keyword>
<proteinExistence type="predicted"/>
<dbReference type="PANTHER" id="PTHR12154">
    <property type="entry name" value="GLYCOSYL TRANSFERASE-RELATED"/>
    <property type="match status" value="1"/>
</dbReference>
<dbReference type="PANTHER" id="PTHR12154:SF4">
    <property type="entry name" value="UDP-N-ACETYLGLUCOSAMINE TRANSFERASE SUBUNIT ALG14 HOMOLOG"/>
    <property type="match status" value="1"/>
</dbReference>
<dbReference type="Proteomes" id="UP001589797">
    <property type="component" value="Unassembled WGS sequence"/>
</dbReference>
<evidence type="ECO:0000256" key="1">
    <source>
        <dbReference type="ARBA" id="ARBA00004389"/>
    </source>
</evidence>
<keyword evidence="3" id="KW-0256">Endoplasmic reticulum</keyword>
<dbReference type="InterPro" id="IPR013969">
    <property type="entry name" value="Oligosacch_biosynth_Alg14"/>
</dbReference>
<keyword evidence="5" id="KW-0472">Membrane</keyword>
<protein>
    <submittedName>
        <fullName evidence="6">PssD/Cps14F family polysaccharide biosynthesis glycosyltransferase</fullName>
    </submittedName>
</protein>
<dbReference type="SUPFAM" id="SSF53756">
    <property type="entry name" value="UDP-Glycosyltransferase/glycogen phosphorylase"/>
    <property type="match status" value="1"/>
</dbReference>
<gene>
    <name evidence="6" type="primary">pssD</name>
    <name evidence="6" type="ORF">ACFFIP_07610</name>
</gene>
<dbReference type="NCBIfam" id="NF041549">
    <property type="entry name" value="PssD"/>
    <property type="match status" value="1"/>
</dbReference>
<reference evidence="6 7" key="1">
    <citation type="submission" date="2024-09" db="EMBL/GenBank/DDBJ databases">
        <authorList>
            <person name="Sun Q."/>
            <person name="Mori K."/>
        </authorList>
    </citation>
    <scope>NUCLEOTIDE SEQUENCE [LARGE SCALE GENOMIC DNA]</scope>
    <source>
        <strain evidence="6 7">CCM 7650</strain>
    </source>
</reference>
<sequence>MKKNTGKKKIIMVCSDGGHLAQMLELKELFDRYDYLLVTEKTAATENLVNSYNMAYVQPRPEGKNRKLSFFISLVKNSWMALKILIQHRPKAVITTGSHTAVPFCLLAKPFGAKVVWILSFARINSKAASANLIYPIADKFIVQWPQMLKHYKKAVYIGSIY</sequence>
<keyword evidence="4" id="KW-1133">Transmembrane helix</keyword>
<accession>A0ABV6FRQ1</accession>
<evidence type="ECO:0000313" key="7">
    <source>
        <dbReference type="Proteomes" id="UP001589797"/>
    </source>
</evidence>
<dbReference type="Gene3D" id="3.40.50.2000">
    <property type="entry name" value="Glycogen Phosphorylase B"/>
    <property type="match status" value="1"/>
</dbReference>
<organism evidence="6 7">
    <name type="scientific">Fontibacter flavus</name>
    <dbReference type="NCBI Taxonomy" id="654838"/>
    <lineage>
        <taxon>Bacteria</taxon>
        <taxon>Pseudomonadati</taxon>
        <taxon>Bacteroidota</taxon>
        <taxon>Cytophagia</taxon>
        <taxon>Cytophagales</taxon>
        <taxon>Cyclobacteriaceae</taxon>
        <taxon>Fontibacter</taxon>
    </lineage>
</organism>
<name>A0ABV6FRQ1_9BACT</name>
<evidence type="ECO:0000313" key="6">
    <source>
        <dbReference type="EMBL" id="MFC0262549.1"/>
    </source>
</evidence>
<evidence type="ECO:0000256" key="2">
    <source>
        <dbReference type="ARBA" id="ARBA00022692"/>
    </source>
</evidence>
<evidence type="ECO:0000256" key="5">
    <source>
        <dbReference type="ARBA" id="ARBA00023136"/>
    </source>
</evidence>
<dbReference type="RefSeq" id="WP_382387001.1">
    <property type="nucleotide sequence ID" value="NZ_JBHLWI010000018.1"/>
</dbReference>